<keyword evidence="3" id="KW-1185">Reference proteome</keyword>
<organism evidence="2 3">
    <name type="scientific">Pseudosulfitobacter pseudonitzschiae</name>
    <dbReference type="NCBI Taxonomy" id="1402135"/>
    <lineage>
        <taxon>Bacteria</taxon>
        <taxon>Pseudomonadati</taxon>
        <taxon>Pseudomonadota</taxon>
        <taxon>Alphaproteobacteria</taxon>
        <taxon>Rhodobacterales</taxon>
        <taxon>Roseobacteraceae</taxon>
        <taxon>Pseudosulfitobacter</taxon>
    </lineage>
</organism>
<comment type="caution">
    <text evidence="2">The sequence shown here is derived from an EMBL/GenBank/DDBJ whole genome shotgun (WGS) entry which is preliminary data.</text>
</comment>
<dbReference type="RefSeq" id="WP_037924051.1">
    <property type="nucleotide sequence ID" value="NZ_CP054599.1"/>
</dbReference>
<sequence length="193" mass="20770">MVKKRTKFDIGPSTNGLALPDEKTLPYPLRVQAIYVQIGDYVRPAGHPIYTLMDSAGAQHTYSFDLPGQVTRILVRPGQIFTRRQRIFEFCCDGLALDFAAEVPPSKVKPLMAPPIQPRVMTAQRPRPQPDAALAKVAAPSPQRRKQALAASAAIVLIGAVALLSLGGTSDTGEKVAEQPVDKTSNATIVVSD</sequence>
<protein>
    <submittedName>
        <fullName evidence="2">Uncharacterized protein</fullName>
    </submittedName>
</protein>
<feature type="transmembrane region" description="Helical" evidence="1">
    <location>
        <begin position="148"/>
        <end position="166"/>
    </location>
</feature>
<keyword evidence="1" id="KW-0812">Transmembrane</keyword>
<dbReference type="EMBL" id="JAMD01000003">
    <property type="protein sequence ID" value="KEJ96593.1"/>
    <property type="molecule type" value="Genomic_DNA"/>
</dbReference>
<accession>A0A073J1Z4</accession>
<keyword evidence="1" id="KW-0472">Membrane</keyword>
<reference evidence="2 3" key="1">
    <citation type="submission" date="2014-01" db="EMBL/GenBank/DDBJ databases">
        <title>Sulfitobacter sp. H3 (MCCC 1A00686) Genome Sequencing.</title>
        <authorList>
            <person name="Lai Q."/>
            <person name="Hong Z."/>
        </authorList>
    </citation>
    <scope>NUCLEOTIDE SEQUENCE [LARGE SCALE GENOMIC DNA]</scope>
    <source>
        <strain evidence="2 3">H3</strain>
    </source>
</reference>
<keyword evidence="1" id="KW-1133">Transmembrane helix</keyword>
<dbReference type="OrthoDB" id="7726599at2"/>
<evidence type="ECO:0000256" key="1">
    <source>
        <dbReference type="SAM" id="Phobius"/>
    </source>
</evidence>
<dbReference type="Proteomes" id="UP000027746">
    <property type="component" value="Unassembled WGS sequence"/>
</dbReference>
<evidence type="ECO:0000313" key="3">
    <source>
        <dbReference type="Proteomes" id="UP000027746"/>
    </source>
</evidence>
<name>A0A073J1Z4_9RHOB</name>
<gene>
    <name evidence="2" type="ORF">SUH3_14645</name>
</gene>
<dbReference type="GeneID" id="68869091"/>
<dbReference type="AlphaFoldDB" id="A0A073J1Z4"/>
<evidence type="ECO:0000313" key="2">
    <source>
        <dbReference type="EMBL" id="KEJ96593.1"/>
    </source>
</evidence>
<proteinExistence type="predicted"/>